<evidence type="ECO:0000313" key="2">
    <source>
        <dbReference type="Proteomes" id="UP000027982"/>
    </source>
</evidence>
<reference evidence="1 2" key="1">
    <citation type="journal article" date="2014" name="PLoS ONE">
        <title>The first complete genome sequence of the class fimbriimonadia in the phylum armatimonadetes.</title>
        <authorList>
            <person name="Hu Z.Y."/>
            <person name="Wang Y.Z."/>
            <person name="Im W.T."/>
            <person name="Wang S.Y."/>
            <person name="Zhao G.P."/>
            <person name="Zheng H.J."/>
            <person name="Quan Z.X."/>
        </authorList>
    </citation>
    <scope>NUCLEOTIDE SEQUENCE [LARGE SCALE GENOMIC DNA]</scope>
    <source>
        <strain evidence="1">Gsoil 348</strain>
    </source>
</reference>
<dbReference type="RefSeq" id="WP_052547601.1">
    <property type="nucleotide sequence ID" value="NZ_CP007139.1"/>
</dbReference>
<dbReference type="OrthoDB" id="9761789at2"/>
<dbReference type="HOGENOM" id="CLU_013281_0_0_0"/>
<dbReference type="AlphaFoldDB" id="A0A068NPU1"/>
<proteinExistence type="predicted"/>
<dbReference type="Proteomes" id="UP000027982">
    <property type="component" value="Chromosome"/>
</dbReference>
<dbReference type="KEGG" id="fgi:OP10G_1417"/>
<keyword evidence="2" id="KW-1185">Reference proteome</keyword>
<dbReference type="EMBL" id="CP007139">
    <property type="protein sequence ID" value="AIE84785.1"/>
    <property type="molecule type" value="Genomic_DNA"/>
</dbReference>
<evidence type="ECO:0008006" key="3">
    <source>
        <dbReference type="Google" id="ProtNLM"/>
    </source>
</evidence>
<accession>A0A068NPU1</accession>
<name>A0A068NPU1_FIMGI</name>
<protein>
    <recommendedName>
        <fullName evidence="3">Alpha-galactosidase</fullName>
    </recommendedName>
</protein>
<organism evidence="1 2">
    <name type="scientific">Fimbriimonas ginsengisoli Gsoil 348</name>
    <dbReference type="NCBI Taxonomy" id="661478"/>
    <lineage>
        <taxon>Bacteria</taxon>
        <taxon>Bacillati</taxon>
        <taxon>Armatimonadota</taxon>
        <taxon>Fimbriimonadia</taxon>
        <taxon>Fimbriimonadales</taxon>
        <taxon>Fimbriimonadaceae</taxon>
        <taxon>Fimbriimonas</taxon>
    </lineage>
</organism>
<sequence>MLIAASLLLAAMTTSDLPPYQPKPSQGDWLVATTSEKADVYRTQDGLAISNGLVSRIFKFAPNAGTVALNDLMTGTALLRATGPEAVLNIDGKDVPIGGLQGQPNRAFLLDEWVKELKPIAGALTFKGYEIGVPVARLPWVHNRPAPNAAWPPKGKALTLKYANGAIEADIRYEIYDGIPLIGKHIKIRNVGSKPFHLTGFETERLSLVEGESSVDPSAEWRKPPVTVVTDYSFAGMAMGASNRCARWETEPEYGTQVNYDLKTPCRLVVKPPLGPDAVVAPGQTFDTFWTFTLVHDSTERERQGLGVRRMYRTLAPWATENPLMLHLTSVDPEVVHRAMDQAADVGFEMVIFSFGSGLDMEDVSPPNIQKFKDFAEYAHRKGLQVGGYSLLASRHIDDANDVLNPKDGKPGGAVFGFSPCLGSEWGIRYFKHLRTFLTETGFDLLEHDGSYPGDVCASTKHPGHRGLEDSQWTQYRTIADFYHWCRDRGLFLNVPDHYFLAGSNKTGMGYRETNWSLPRLQQHIHARQNLFDGTWEKTPSMGWMMTPLVEYQGGGAAATIEPLKEHLQDYSLHLMNNLGYGAQACYRGPRLYDSPETRAMVKRWVDWFKKHRAILESDVIHVRRADGRQLDAVLHVNPSLETKGMAVIYNPLDGPLKGDVVLPLYYTGLKDRAKISLDDGPERPRRLDRKSKLTLTVEVPAKSCVWVTIR</sequence>
<evidence type="ECO:0000313" key="1">
    <source>
        <dbReference type="EMBL" id="AIE84785.1"/>
    </source>
</evidence>
<gene>
    <name evidence="1" type="ORF">OP10G_1417</name>
</gene>
<dbReference type="eggNOG" id="COG1434">
    <property type="taxonomic scope" value="Bacteria"/>
</dbReference>
<dbReference type="STRING" id="661478.OP10G_1417"/>